<keyword evidence="6" id="KW-1133">Transmembrane helix</keyword>
<dbReference type="CDD" id="cd18774">
    <property type="entry name" value="PDC2_HK_sensor"/>
    <property type="match status" value="1"/>
</dbReference>
<name>A0ABV0KJB3_9CYAN</name>
<dbReference type="PANTHER" id="PTHR43065:SF50">
    <property type="entry name" value="HISTIDINE KINASE"/>
    <property type="match status" value="1"/>
</dbReference>
<evidence type="ECO:0000313" key="8">
    <source>
        <dbReference type="EMBL" id="MEP1059332.1"/>
    </source>
</evidence>
<dbReference type="Gene3D" id="1.10.287.130">
    <property type="match status" value="1"/>
</dbReference>
<keyword evidence="3" id="KW-0597">Phosphoprotein</keyword>
<evidence type="ECO:0000313" key="9">
    <source>
        <dbReference type="Proteomes" id="UP001476950"/>
    </source>
</evidence>
<dbReference type="InterPro" id="IPR036890">
    <property type="entry name" value="HATPase_C_sf"/>
</dbReference>
<sequence length="731" mass="80962">MQSSASDSVSPRPKRQISLMRSVGSRLFLSVVGGSLVGLVGTAFLTYWELARQSEAELRSSLQVKAENLDGDFTTFEYSTKLVADAIKTFYEAGERREQVYVNLLDRSLTTSPLGTGLGFGQPPDNRLILPSRKFAYPYAVRNPKTGKIEAQGGEAAQTNFQENYFTQPIVAGQPIWLEPVPYLEDTLKPPQILVSTAYSMPFYSSKGQLLGVLSQDLELSFLSKKLSVQVMRDAGYFILVSAKGGLIAYPPDPQVVYSGDAQKSTNLKQFPGMNNYAGLWQRLQTALQSGTNSGITQWQDATGKREYWAYQRIPSNDWVLMAAVPEAVVLGPVIRFTAISALGSIIGVSIVLGMVVAMFVKRLNQRLQPIMDECNRLAETSAKSEELMNREDELGRLTISFYALLGQVTVNERRLRKETAKSAQAFQALQQTQAQLIQTEKMSSLGQLVAGVAHEINNPINFIYGNLPHATNYTRDLLRLIQMYEQRYADLDPEIRAYREEIDLDFLVSDLQKMLASMSIGADRIREIVLSLRNFSRLDESDMKRVQIHDGIDSTLLILQNRLRPNPAQPAIEIVKQYGDLPLVECYAGQLNQVFMNILSNAIDALEKYNEGRPAAELMANPATITIQTEAIKSEGQAASGKALASQSLPSSVVIRIRDNGPGISPEHYAKLFDPFFTTKPIGKGTGLGLSISYQIIVEKHHGSLKCVSAPGQGAEFWLEIPVRQQTPVK</sequence>
<evidence type="ECO:0000256" key="4">
    <source>
        <dbReference type="ARBA" id="ARBA00022777"/>
    </source>
</evidence>
<dbReference type="InterPro" id="IPR003661">
    <property type="entry name" value="HisK_dim/P_dom"/>
</dbReference>
<dbReference type="SMART" id="SM00388">
    <property type="entry name" value="HisKA"/>
    <property type="match status" value="1"/>
</dbReference>
<keyword evidence="5" id="KW-0902">Two-component regulatory system</keyword>
<keyword evidence="6" id="KW-0812">Transmembrane</keyword>
<dbReference type="SMART" id="SM00387">
    <property type="entry name" value="HATPase_c"/>
    <property type="match status" value="1"/>
</dbReference>
<accession>A0ABV0KJB3</accession>
<dbReference type="SUPFAM" id="SSF55874">
    <property type="entry name" value="ATPase domain of HSP90 chaperone/DNA topoisomerase II/histidine kinase"/>
    <property type="match status" value="1"/>
</dbReference>
<dbReference type="InterPro" id="IPR036097">
    <property type="entry name" value="HisK_dim/P_sf"/>
</dbReference>
<dbReference type="InterPro" id="IPR003594">
    <property type="entry name" value="HATPase_dom"/>
</dbReference>
<dbReference type="RefSeq" id="WP_190448705.1">
    <property type="nucleotide sequence ID" value="NZ_JAMPLM010000010.1"/>
</dbReference>
<dbReference type="EC" id="2.7.13.3" evidence="2"/>
<evidence type="ECO:0000259" key="7">
    <source>
        <dbReference type="PROSITE" id="PS50109"/>
    </source>
</evidence>
<dbReference type="SUPFAM" id="SSF47384">
    <property type="entry name" value="Homodimeric domain of signal transducing histidine kinase"/>
    <property type="match status" value="1"/>
</dbReference>
<evidence type="ECO:0000256" key="1">
    <source>
        <dbReference type="ARBA" id="ARBA00000085"/>
    </source>
</evidence>
<dbReference type="EMBL" id="JAMPLM010000010">
    <property type="protein sequence ID" value="MEP1059332.1"/>
    <property type="molecule type" value="Genomic_DNA"/>
</dbReference>
<dbReference type="InterPro" id="IPR005467">
    <property type="entry name" value="His_kinase_dom"/>
</dbReference>
<evidence type="ECO:0000256" key="3">
    <source>
        <dbReference type="ARBA" id="ARBA00022553"/>
    </source>
</evidence>
<feature type="transmembrane region" description="Helical" evidence="6">
    <location>
        <begin position="339"/>
        <end position="361"/>
    </location>
</feature>
<dbReference type="PANTHER" id="PTHR43065">
    <property type="entry name" value="SENSOR HISTIDINE KINASE"/>
    <property type="match status" value="1"/>
</dbReference>
<reference evidence="8 9" key="1">
    <citation type="submission" date="2022-04" db="EMBL/GenBank/DDBJ databases">
        <title>Positive selection, recombination, and allopatry shape intraspecific diversity of widespread and dominant cyanobacteria.</title>
        <authorList>
            <person name="Wei J."/>
            <person name="Shu W."/>
            <person name="Hu C."/>
        </authorList>
    </citation>
    <scope>NUCLEOTIDE SEQUENCE [LARGE SCALE GENOMIC DNA]</scope>
    <source>
        <strain evidence="8 9">AS-A4</strain>
    </source>
</reference>
<keyword evidence="6" id="KW-0472">Membrane</keyword>
<gene>
    <name evidence="8" type="ORF">NDI38_12865</name>
</gene>
<evidence type="ECO:0000256" key="2">
    <source>
        <dbReference type="ARBA" id="ARBA00012438"/>
    </source>
</evidence>
<dbReference type="CDD" id="cd12913">
    <property type="entry name" value="PDC1_MCP_like"/>
    <property type="match status" value="1"/>
</dbReference>
<keyword evidence="4 8" id="KW-0808">Transferase</keyword>
<evidence type="ECO:0000256" key="5">
    <source>
        <dbReference type="ARBA" id="ARBA00023012"/>
    </source>
</evidence>
<dbReference type="CDD" id="cd00082">
    <property type="entry name" value="HisKA"/>
    <property type="match status" value="1"/>
</dbReference>
<evidence type="ECO:0000256" key="6">
    <source>
        <dbReference type="SAM" id="Phobius"/>
    </source>
</evidence>
<comment type="caution">
    <text evidence="8">The sequence shown here is derived from an EMBL/GenBank/DDBJ whole genome shotgun (WGS) entry which is preliminary data.</text>
</comment>
<dbReference type="Gene3D" id="3.30.450.20">
    <property type="entry name" value="PAS domain"/>
    <property type="match status" value="2"/>
</dbReference>
<organism evidence="8 9">
    <name type="scientific">Stenomitos frigidus AS-A4</name>
    <dbReference type="NCBI Taxonomy" id="2933935"/>
    <lineage>
        <taxon>Bacteria</taxon>
        <taxon>Bacillati</taxon>
        <taxon>Cyanobacteriota</taxon>
        <taxon>Cyanophyceae</taxon>
        <taxon>Leptolyngbyales</taxon>
        <taxon>Leptolyngbyaceae</taxon>
        <taxon>Stenomitos</taxon>
    </lineage>
</organism>
<dbReference type="Gene3D" id="3.30.565.10">
    <property type="entry name" value="Histidine kinase-like ATPase, C-terminal domain"/>
    <property type="match status" value="1"/>
</dbReference>
<dbReference type="Pfam" id="PF02518">
    <property type="entry name" value="HATPase_c"/>
    <property type="match status" value="1"/>
</dbReference>
<dbReference type="PRINTS" id="PR00344">
    <property type="entry name" value="BCTRLSENSOR"/>
</dbReference>
<keyword evidence="9" id="KW-1185">Reference proteome</keyword>
<protein>
    <recommendedName>
        <fullName evidence="2">histidine kinase</fullName>
        <ecNumber evidence="2">2.7.13.3</ecNumber>
    </recommendedName>
</protein>
<dbReference type="PROSITE" id="PS50109">
    <property type="entry name" value="HIS_KIN"/>
    <property type="match status" value="1"/>
</dbReference>
<dbReference type="InterPro" id="IPR004358">
    <property type="entry name" value="Sig_transdc_His_kin-like_C"/>
</dbReference>
<dbReference type="GO" id="GO:0016301">
    <property type="term" value="F:kinase activity"/>
    <property type="evidence" value="ECO:0007669"/>
    <property type="project" value="UniProtKB-KW"/>
</dbReference>
<proteinExistence type="predicted"/>
<comment type="catalytic activity">
    <reaction evidence="1">
        <text>ATP + protein L-histidine = ADP + protein N-phospho-L-histidine.</text>
        <dbReference type="EC" id="2.7.13.3"/>
    </reaction>
</comment>
<keyword evidence="4 8" id="KW-0418">Kinase</keyword>
<dbReference type="Proteomes" id="UP001476950">
    <property type="component" value="Unassembled WGS sequence"/>
</dbReference>
<feature type="transmembrane region" description="Helical" evidence="6">
    <location>
        <begin position="27"/>
        <end position="48"/>
    </location>
</feature>
<feature type="domain" description="Histidine kinase" evidence="7">
    <location>
        <begin position="452"/>
        <end position="726"/>
    </location>
</feature>